<evidence type="ECO:0000313" key="1">
    <source>
        <dbReference type="EMBL" id="KAF6326371.1"/>
    </source>
</evidence>
<name>A0A7J7VMZ9_PIPKU</name>
<sequence length="156" mass="17195">MWSLKMKAAQIGTGPREMVPVFSAWPKPYLGTIQDVYSAYTFHVSLKLKVKLEFLSIGKNDEIREIFASTETMCNILSQKTKADSELDNVMPCHFPLGLSVKTNLAPSLFRWLPSTVCGAQINADAGGASQLPPTTQLHFPTAFVVHSLAENLTPR</sequence>
<accession>A0A7J7VMZ9</accession>
<dbReference type="EMBL" id="JACAGB010000014">
    <property type="protein sequence ID" value="KAF6326371.1"/>
    <property type="molecule type" value="Genomic_DNA"/>
</dbReference>
<dbReference type="Proteomes" id="UP000558488">
    <property type="component" value="Unassembled WGS sequence"/>
</dbReference>
<reference evidence="1 2" key="1">
    <citation type="journal article" date="2020" name="Nature">
        <title>Six reference-quality genomes reveal evolution of bat adaptations.</title>
        <authorList>
            <person name="Jebb D."/>
            <person name="Huang Z."/>
            <person name="Pippel M."/>
            <person name="Hughes G.M."/>
            <person name="Lavrichenko K."/>
            <person name="Devanna P."/>
            <person name="Winkler S."/>
            <person name="Jermiin L.S."/>
            <person name="Skirmuntt E.C."/>
            <person name="Katzourakis A."/>
            <person name="Burkitt-Gray L."/>
            <person name="Ray D.A."/>
            <person name="Sullivan K.A.M."/>
            <person name="Roscito J.G."/>
            <person name="Kirilenko B.M."/>
            <person name="Davalos L.M."/>
            <person name="Corthals A.P."/>
            <person name="Power M.L."/>
            <person name="Jones G."/>
            <person name="Ransome R.D."/>
            <person name="Dechmann D.K.N."/>
            <person name="Locatelli A.G."/>
            <person name="Puechmaille S.J."/>
            <person name="Fedrigo O."/>
            <person name="Jarvis E.D."/>
            <person name="Hiller M."/>
            <person name="Vernes S.C."/>
            <person name="Myers E.W."/>
            <person name="Teeling E.C."/>
        </authorList>
    </citation>
    <scope>NUCLEOTIDE SEQUENCE [LARGE SCALE GENOMIC DNA]</scope>
    <source>
        <strain evidence="1">MPipKuh1</strain>
        <tissue evidence="1">Flight muscle</tissue>
    </source>
</reference>
<dbReference type="AlphaFoldDB" id="A0A7J7VMZ9"/>
<proteinExistence type="predicted"/>
<comment type="caution">
    <text evidence="1">The sequence shown here is derived from an EMBL/GenBank/DDBJ whole genome shotgun (WGS) entry which is preliminary data.</text>
</comment>
<protein>
    <submittedName>
        <fullName evidence="1">Uncharacterized protein</fullName>
    </submittedName>
</protein>
<evidence type="ECO:0000313" key="2">
    <source>
        <dbReference type="Proteomes" id="UP000558488"/>
    </source>
</evidence>
<organism evidence="1 2">
    <name type="scientific">Pipistrellus kuhlii</name>
    <name type="common">Kuhl's pipistrelle</name>
    <dbReference type="NCBI Taxonomy" id="59472"/>
    <lineage>
        <taxon>Eukaryota</taxon>
        <taxon>Metazoa</taxon>
        <taxon>Chordata</taxon>
        <taxon>Craniata</taxon>
        <taxon>Vertebrata</taxon>
        <taxon>Euteleostomi</taxon>
        <taxon>Mammalia</taxon>
        <taxon>Eutheria</taxon>
        <taxon>Laurasiatheria</taxon>
        <taxon>Chiroptera</taxon>
        <taxon>Yangochiroptera</taxon>
        <taxon>Vespertilionidae</taxon>
        <taxon>Pipistrellus</taxon>
    </lineage>
</organism>
<gene>
    <name evidence="1" type="ORF">mPipKuh1_008372</name>
</gene>
<keyword evidence="2" id="KW-1185">Reference proteome</keyword>